<evidence type="ECO:0000313" key="2">
    <source>
        <dbReference type="EMBL" id="MBK1669323.1"/>
    </source>
</evidence>
<reference evidence="2 3" key="1">
    <citation type="journal article" date="2020" name="Microorganisms">
        <title>Osmotic Adaptation and Compatible Solute Biosynthesis of Phototrophic Bacteria as Revealed from Genome Analyses.</title>
        <authorList>
            <person name="Imhoff J.F."/>
            <person name="Rahn T."/>
            <person name="Kunzel S."/>
            <person name="Keller A."/>
            <person name="Neulinger S.C."/>
        </authorList>
    </citation>
    <scope>NUCLEOTIDE SEQUENCE [LARGE SCALE GENOMIC DNA]</scope>
    <source>
        <strain evidence="2 3">DSM 9895</strain>
    </source>
</reference>
<feature type="region of interest" description="Disordered" evidence="1">
    <location>
        <begin position="31"/>
        <end position="64"/>
    </location>
</feature>
<proteinExistence type="predicted"/>
<organism evidence="2 3">
    <name type="scientific">Rhodovibrio sodomensis</name>
    <dbReference type="NCBI Taxonomy" id="1088"/>
    <lineage>
        <taxon>Bacteria</taxon>
        <taxon>Pseudomonadati</taxon>
        <taxon>Pseudomonadota</taxon>
        <taxon>Alphaproteobacteria</taxon>
        <taxon>Rhodospirillales</taxon>
        <taxon>Rhodovibrionaceae</taxon>
        <taxon>Rhodovibrio</taxon>
    </lineage>
</organism>
<evidence type="ECO:0000256" key="1">
    <source>
        <dbReference type="SAM" id="MobiDB-lite"/>
    </source>
</evidence>
<gene>
    <name evidence="2" type="ORF">CKO28_14895</name>
</gene>
<feature type="compositionally biased region" description="Basic and acidic residues" evidence="1">
    <location>
        <begin position="32"/>
        <end position="46"/>
    </location>
</feature>
<evidence type="ECO:0000313" key="3">
    <source>
        <dbReference type="Proteomes" id="UP001296873"/>
    </source>
</evidence>
<sequence>MSKPSGDPAFADELRDVVGLYMTPPAHAHVCSVDEKSQIRARDRTHPGLPPKKGRAGTRSSSRS</sequence>
<dbReference type="Proteomes" id="UP001296873">
    <property type="component" value="Unassembled WGS sequence"/>
</dbReference>
<accession>A0ABS1DHV2</accession>
<protein>
    <recommendedName>
        <fullName evidence="4">Transposase</fullName>
    </recommendedName>
</protein>
<name>A0ABS1DHV2_9PROT</name>
<comment type="caution">
    <text evidence="2">The sequence shown here is derived from an EMBL/GenBank/DDBJ whole genome shotgun (WGS) entry which is preliminary data.</text>
</comment>
<keyword evidence="3" id="KW-1185">Reference proteome</keyword>
<dbReference type="EMBL" id="NRRL01000045">
    <property type="protein sequence ID" value="MBK1669323.1"/>
    <property type="molecule type" value="Genomic_DNA"/>
</dbReference>
<evidence type="ECO:0008006" key="4">
    <source>
        <dbReference type="Google" id="ProtNLM"/>
    </source>
</evidence>